<accession>A0A8T2RBL8</accession>
<dbReference type="AlphaFoldDB" id="A0A8T2RBL8"/>
<dbReference type="Proteomes" id="UP000825935">
    <property type="component" value="Chromosome 28"/>
</dbReference>
<evidence type="ECO:0000313" key="1">
    <source>
        <dbReference type="EMBL" id="KAH7293809.1"/>
    </source>
</evidence>
<proteinExistence type="predicted"/>
<evidence type="ECO:0000313" key="2">
    <source>
        <dbReference type="Proteomes" id="UP000825935"/>
    </source>
</evidence>
<gene>
    <name evidence="1" type="ORF">KP509_28G043400</name>
</gene>
<reference evidence="1" key="1">
    <citation type="submission" date="2021-08" db="EMBL/GenBank/DDBJ databases">
        <title>WGS assembly of Ceratopteris richardii.</title>
        <authorList>
            <person name="Marchant D.B."/>
            <person name="Chen G."/>
            <person name="Jenkins J."/>
            <person name="Shu S."/>
            <person name="Leebens-Mack J."/>
            <person name="Grimwood J."/>
            <person name="Schmutz J."/>
            <person name="Soltis P."/>
            <person name="Soltis D."/>
            <person name="Chen Z.-H."/>
        </authorList>
    </citation>
    <scope>NUCLEOTIDE SEQUENCE</scope>
    <source>
        <strain evidence="1">Whitten #5841</strain>
        <tissue evidence="1">Leaf</tissue>
    </source>
</reference>
<comment type="caution">
    <text evidence="1">The sequence shown here is derived from an EMBL/GenBank/DDBJ whole genome shotgun (WGS) entry which is preliminary data.</text>
</comment>
<protein>
    <submittedName>
        <fullName evidence="1">Uncharacterized protein</fullName>
    </submittedName>
</protein>
<dbReference type="EMBL" id="CM035433">
    <property type="protein sequence ID" value="KAH7293809.1"/>
    <property type="molecule type" value="Genomic_DNA"/>
</dbReference>
<sequence length="77" mass="8850">MKKRIAEKKFAAPLTMLMDSTVRMPNHEDLCWGCVRNQALEISNALIHTHNPGLVVHNKLLLSLTTPSIQERWRMTL</sequence>
<keyword evidence="2" id="KW-1185">Reference proteome</keyword>
<organism evidence="1 2">
    <name type="scientific">Ceratopteris richardii</name>
    <name type="common">Triangle waterfern</name>
    <dbReference type="NCBI Taxonomy" id="49495"/>
    <lineage>
        <taxon>Eukaryota</taxon>
        <taxon>Viridiplantae</taxon>
        <taxon>Streptophyta</taxon>
        <taxon>Embryophyta</taxon>
        <taxon>Tracheophyta</taxon>
        <taxon>Polypodiopsida</taxon>
        <taxon>Polypodiidae</taxon>
        <taxon>Polypodiales</taxon>
        <taxon>Pteridineae</taxon>
        <taxon>Pteridaceae</taxon>
        <taxon>Parkerioideae</taxon>
        <taxon>Ceratopteris</taxon>
    </lineage>
</organism>
<name>A0A8T2RBL8_CERRI</name>